<sequence length="91" mass="10251">MAAMPHHTISDARLTGPPSPSSSLINAKNRVPHLQRVYQAAYRGHTRIWKIAPRSNVMLTPFLVLMWGSFAGSMYMMGRKVLGHNTWFGKD</sequence>
<feature type="region of interest" description="Disordered" evidence="5">
    <location>
        <begin position="1"/>
        <end position="28"/>
    </location>
</feature>
<dbReference type="GO" id="GO:0005743">
    <property type="term" value="C:mitochondrial inner membrane"/>
    <property type="evidence" value="ECO:0007669"/>
    <property type="project" value="UniProtKB-SubCell"/>
</dbReference>
<keyword evidence="6" id="KW-1133">Transmembrane helix</keyword>
<evidence type="ECO:0000256" key="6">
    <source>
        <dbReference type="SAM" id="Phobius"/>
    </source>
</evidence>
<keyword evidence="2" id="KW-0999">Mitochondrion inner membrane</keyword>
<organism evidence="7 8">
    <name type="scientific">Cercophora scortea</name>
    <dbReference type="NCBI Taxonomy" id="314031"/>
    <lineage>
        <taxon>Eukaryota</taxon>
        <taxon>Fungi</taxon>
        <taxon>Dikarya</taxon>
        <taxon>Ascomycota</taxon>
        <taxon>Pezizomycotina</taxon>
        <taxon>Sordariomycetes</taxon>
        <taxon>Sordariomycetidae</taxon>
        <taxon>Sordariales</taxon>
        <taxon>Lasiosphaeriaceae</taxon>
        <taxon>Cercophora</taxon>
    </lineage>
</organism>
<keyword evidence="8" id="KW-1185">Reference proteome</keyword>
<reference evidence="7" key="1">
    <citation type="journal article" date="2023" name="Mol. Phylogenet. Evol.">
        <title>Genome-scale phylogeny and comparative genomics of the fungal order Sordariales.</title>
        <authorList>
            <person name="Hensen N."/>
            <person name="Bonometti L."/>
            <person name="Westerberg I."/>
            <person name="Brannstrom I.O."/>
            <person name="Guillou S."/>
            <person name="Cros-Aarteil S."/>
            <person name="Calhoun S."/>
            <person name="Haridas S."/>
            <person name="Kuo A."/>
            <person name="Mondo S."/>
            <person name="Pangilinan J."/>
            <person name="Riley R."/>
            <person name="LaButti K."/>
            <person name="Andreopoulos B."/>
            <person name="Lipzen A."/>
            <person name="Chen C."/>
            <person name="Yan M."/>
            <person name="Daum C."/>
            <person name="Ng V."/>
            <person name="Clum A."/>
            <person name="Steindorff A."/>
            <person name="Ohm R.A."/>
            <person name="Martin F."/>
            <person name="Silar P."/>
            <person name="Natvig D.O."/>
            <person name="Lalanne C."/>
            <person name="Gautier V."/>
            <person name="Ament-Velasquez S.L."/>
            <person name="Kruys A."/>
            <person name="Hutchinson M.I."/>
            <person name="Powell A.J."/>
            <person name="Barry K."/>
            <person name="Miller A.N."/>
            <person name="Grigoriev I.V."/>
            <person name="Debuchy R."/>
            <person name="Gladieux P."/>
            <person name="Hiltunen Thoren M."/>
            <person name="Johannesson H."/>
        </authorList>
    </citation>
    <scope>NUCLEOTIDE SEQUENCE</scope>
    <source>
        <strain evidence="7">SMH4131-1</strain>
    </source>
</reference>
<proteinExistence type="predicted"/>
<feature type="transmembrane region" description="Helical" evidence="6">
    <location>
        <begin position="57"/>
        <end position="77"/>
    </location>
</feature>
<gene>
    <name evidence="7" type="ORF">B0T19DRAFT_441869</name>
</gene>
<evidence type="ECO:0000256" key="4">
    <source>
        <dbReference type="ARBA" id="ARBA00023136"/>
    </source>
</evidence>
<keyword evidence="6" id="KW-0812">Transmembrane</keyword>
<dbReference type="EMBL" id="JAUEPO010000003">
    <property type="protein sequence ID" value="KAK3327938.1"/>
    <property type="molecule type" value="Genomic_DNA"/>
</dbReference>
<dbReference type="AlphaFoldDB" id="A0AAE0IN12"/>
<comment type="caution">
    <text evidence="7">The sequence shown here is derived from an EMBL/GenBank/DDBJ whole genome shotgun (WGS) entry which is preliminary data.</text>
</comment>
<reference evidence="7" key="2">
    <citation type="submission" date="2023-06" db="EMBL/GenBank/DDBJ databases">
        <authorList>
            <consortium name="Lawrence Berkeley National Laboratory"/>
            <person name="Haridas S."/>
            <person name="Hensen N."/>
            <person name="Bonometti L."/>
            <person name="Westerberg I."/>
            <person name="Brannstrom I.O."/>
            <person name="Guillou S."/>
            <person name="Cros-Aarteil S."/>
            <person name="Calhoun S."/>
            <person name="Kuo A."/>
            <person name="Mondo S."/>
            <person name="Pangilinan J."/>
            <person name="Riley R."/>
            <person name="Labutti K."/>
            <person name="Andreopoulos B."/>
            <person name="Lipzen A."/>
            <person name="Chen C."/>
            <person name="Yanf M."/>
            <person name="Daum C."/>
            <person name="Ng V."/>
            <person name="Clum A."/>
            <person name="Steindorff A."/>
            <person name="Ohm R."/>
            <person name="Martin F."/>
            <person name="Silar P."/>
            <person name="Natvig D."/>
            <person name="Lalanne C."/>
            <person name="Gautier V."/>
            <person name="Ament-Velasquez S.L."/>
            <person name="Kruys A."/>
            <person name="Hutchinson M.I."/>
            <person name="Powell A.J."/>
            <person name="Barry K."/>
            <person name="Miller A.N."/>
            <person name="Grigoriev I.V."/>
            <person name="Debuchy R."/>
            <person name="Gladieux P."/>
            <person name="Thoren M.H."/>
            <person name="Johannesson H."/>
        </authorList>
    </citation>
    <scope>NUCLEOTIDE SEQUENCE</scope>
    <source>
        <strain evidence="7">SMH4131-1</strain>
    </source>
</reference>
<evidence type="ECO:0000256" key="1">
    <source>
        <dbReference type="ARBA" id="ARBA00004273"/>
    </source>
</evidence>
<dbReference type="Proteomes" id="UP001286456">
    <property type="component" value="Unassembled WGS sequence"/>
</dbReference>
<evidence type="ECO:0000256" key="3">
    <source>
        <dbReference type="ARBA" id="ARBA00023128"/>
    </source>
</evidence>
<protein>
    <submittedName>
        <fullName evidence="7">Uncharacterized protein</fullName>
    </submittedName>
</protein>
<accession>A0AAE0IN12</accession>
<name>A0AAE0IN12_9PEZI</name>
<evidence type="ECO:0000313" key="7">
    <source>
        <dbReference type="EMBL" id="KAK3327938.1"/>
    </source>
</evidence>
<keyword evidence="3" id="KW-0496">Mitochondrion</keyword>
<comment type="subcellular location">
    <subcellularLocation>
        <location evidence="1">Mitochondrion inner membrane</location>
    </subcellularLocation>
</comment>
<keyword evidence="4 6" id="KW-0472">Membrane</keyword>
<dbReference type="Pfam" id="PF02238">
    <property type="entry name" value="COX7a"/>
    <property type="match status" value="1"/>
</dbReference>
<evidence type="ECO:0000313" key="8">
    <source>
        <dbReference type="Proteomes" id="UP001286456"/>
    </source>
</evidence>
<evidence type="ECO:0000256" key="5">
    <source>
        <dbReference type="SAM" id="MobiDB-lite"/>
    </source>
</evidence>
<evidence type="ECO:0000256" key="2">
    <source>
        <dbReference type="ARBA" id="ARBA00022792"/>
    </source>
</evidence>
<dbReference type="InterPro" id="IPR039297">
    <property type="entry name" value="COX7a"/>
</dbReference>